<proteinExistence type="predicted"/>
<keyword evidence="2" id="KW-1185">Reference proteome</keyword>
<evidence type="ECO:0000313" key="1">
    <source>
        <dbReference type="EMBL" id="GBM49863.1"/>
    </source>
</evidence>
<reference evidence="1 2" key="1">
    <citation type="journal article" date="2019" name="Sci. Rep.">
        <title>Orb-weaving spider Araneus ventricosus genome elucidates the spidroin gene catalogue.</title>
        <authorList>
            <person name="Kono N."/>
            <person name="Nakamura H."/>
            <person name="Ohtoshi R."/>
            <person name="Moran D.A.P."/>
            <person name="Shinohara A."/>
            <person name="Yoshida Y."/>
            <person name="Fujiwara M."/>
            <person name="Mori M."/>
            <person name="Tomita M."/>
            <person name="Arakawa K."/>
        </authorList>
    </citation>
    <scope>NUCLEOTIDE SEQUENCE [LARGE SCALE GENOMIC DNA]</scope>
</reference>
<gene>
    <name evidence="1" type="ORF">AVEN_191258_1</name>
</gene>
<dbReference type="Proteomes" id="UP000499080">
    <property type="component" value="Unassembled WGS sequence"/>
</dbReference>
<comment type="caution">
    <text evidence="1">The sequence shown here is derived from an EMBL/GenBank/DDBJ whole genome shotgun (WGS) entry which is preliminary data.</text>
</comment>
<dbReference type="EMBL" id="BGPR01001274">
    <property type="protein sequence ID" value="GBM49863.1"/>
    <property type="molecule type" value="Genomic_DNA"/>
</dbReference>
<organism evidence="1 2">
    <name type="scientific">Araneus ventricosus</name>
    <name type="common">Orbweaver spider</name>
    <name type="synonym">Epeira ventricosa</name>
    <dbReference type="NCBI Taxonomy" id="182803"/>
    <lineage>
        <taxon>Eukaryota</taxon>
        <taxon>Metazoa</taxon>
        <taxon>Ecdysozoa</taxon>
        <taxon>Arthropoda</taxon>
        <taxon>Chelicerata</taxon>
        <taxon>Arachnida</taxon>
        <taxon>Araneae</taxon>
        <taxon>Araneomorphae</taxon>
        <taxon>Entelegynae</taxon>
        <taxon>Araneoidea</taxon>
        <taxon>Araneidae</taxon>
        <taxon>Araneus</taxon>
    </lineage>
</organism>
<accession>A0A4Y2G8E2</accession>
<evidence type="ECO:0000313" key="2">
    <source>
        <dbReference type="Proteomes" id="UP000499080"/>
    </source>
</evidence>
<protein>
    <submittedName>
        <fullName evidence="1">Uncharacterized protein</fullName>
    </submittedName>
</protein>
<sequence>MLYSSVLHSICSKSVFLFFIHSSRNMRHVIHRGSNPDSNFSLQQACNKFDMTRVQASNKFETSYSKLRSHHGTNLQQACRVKLIANYSKNRVRTQPGLELATYRFRSG</sequence>
<name>A0A4Y2G8E2_ARAVE</name>
<dbReference type="AlphaFoldDB" id="A0A4Y2G8E2"/>